<evidence type="ECO:0000259" key="1">
    <source>
        <dbReference type="PROSITE" id="PS50097"/>
    </source>
</evidence>
<evidence type="ECO:0000313" key="2">
    <source>
        <dbReference type="EMBL" id="KAF9461619.1"/>
    </source>
</evidence>
<name>A0A9P6CI72_9AGAR</name>
<dbReference type="Pfam" id="PF00651">
    <property type="entry name" value="BTB"/>
    <property type="match status" value="1"/>
</dbReference>
<accession>A0A9P6CI72</accession>
<dbReference type="Proteomes" id="UP000807353">
    <property type="component" value="Unassembled WGS sequence"/>
</dbReference>
<dbReference type="CDD" id="cd18186">
    <property type="entry name" value="BTB_POZ_ZBTB_KLHL-like"/>
    <property type="match status" value="1"/>
</dbReference>
<keyword evidence="3" id="KW-1185">Reference proteome</keyword>
<comment type="caution">
    <text evidence="2">The sequence shown here is derived from an EMBL/GenBank/DDBJ whole genome shotgun (WGS) entry which is preliminary data.</text>
</comment>
<protein>
    <recommendedName>
        <fullName evidence="1">BTB domain-containing protein</fullName>
    </recommendedName>
</protein>
<dbReference type="OrthoDB" id="3218112at2759"/>
<organism evidence="2 3">
    <name type="scientific">Collybia nuda</name>
    <dbReference type="NCBI Taxonomy" id="64659"/>
    <lineage>
        <taxon>Eukaryota</taxon>
        <taxon>Fungi</taxon>
        <taxon>Dikarya</taxon>
        <taxon>Basidiomycota</taxon>
        <taxon>Agaricomycotina</taxon>
        <taxon>Agaricomycetes</taxon>
        <taxon>Agaricomycetidae</taxon>
        <taxon>Agaricales</taxon>
        <taxon>Tricholomatineae</taxon>
        <taxon>Clitocybaceae</taxon>
        <taxon>Collybia</taxon>
    </lineage>
</organism>
<dbReference type="AlphaFoldDB" id="A0A9P6CI72"/>
<dbReference type="Gene3D" id="3.30.710.10">
    <property type="entry name" value="Potassium Channel Kv1.1, Chain A"/>
    <property type="match status" value="1"/>
</dbReference>
<dbReference type="InterPro" id="IPR000210">
    <property type="entry name" value="BTB/POZ_dom"/>
</dbReference>
<reference evidence="2" key="1">
    <citation type="submission" date="2020-11" db="EMBL/GenBank/DDBJ databases">
        <authorList>
            <consortium name="DOE Joint Genome Institute"/>
            <person name="Ahrendt S."/>
            <person name="Riley R."/>
            <person name="Andreopoulos W."/>
            <person name="Labutti K."/>
            <person name="Pangilinan J."/>
            <person name="Ruiz-Duenas F.J."/>
            <person name="Barrasa J.M."/>
            <person name="Sanchez-Garcia M."/>
            <person name="Camarero S."/>
            <person name="Miyauchi S."/>
            <person name="Serrano A."/>
            <person name="Linde D."/>
            <person name="Babiker R."/>
            <person name="Drula E."/>
            <person name="Ayuso-Fernandez I."/>
            <person name="Pacheco R."/>
            <person name="Padilla G."/>
            <person name="Ferreira P."/>
            <person name="Barriuso J."/>
            <person name="Kellner H."/>
            <person name="Castanera R."/>
            <person name="Alfaro M."/>
            <person name="Ramirez L."/>
            <person name="Pisabarro A.G."/>
            <person name="Kuo A."/>
            <person name="Tritt A."/>
            <person name="Lipzen A."/>
            <person name="He G."/>
            <person name="Yan M."/>
            <person name="Ng V."/>
            <person name="Cullen D."/>
            <person name="Martin F."/>
            <person name="Rosso M.-N."/>
            <person name="Henrissat B."/>
            <person name="Hibbett D."/>
            <person name="Martinez A.T."/>
            <person name="Grigoriev I.V."/>
        </authorList>
    </citation>
    <scope>NUCLEOTIDE SEQUENCE</scope>
    <source>
        <strain evidence="2">CBS 247.69</strain>
    </source>
</reference>
<evidence type="ECO:0000313" key="3">
    <source>
        <dbReference type="Proteomes" id="UP000807353"/>
    </source>
</evidence>
<dbReference type="PROSITE" id="PS50097">
    <property type="entry name" value="BTB"/>
    <property type="match status" value="1"/>
</dbReference>
<gene>
    <name evidence="2" type="ORF">BDZ94DRAFT_1221144</name>
</gene>
<dbReference type="EMBL" id="MU150281">
    <property type="protein sequence ID" value="KAF9461619.1"/>
    <property type="molecule type" value="Genomic_DNA"/>
</dbReference>
<dbReference type="SMART" id="SM00225">
    <property type="entry name" value="BTB"/>
    <property type="match status" value="1"/>
</dbReference>
<feature type="domain" description="BTB" evidence="1">
    <location>
        <begin position="21"/>
        <end position="98"/>
    </location>
</feature>
<sequence>MQTPKQKVSISRHEDFWFTDGSVVLVVENTAFRIHQSILSRHSDVFADMFTVPQPDLNDDDHLDGCPIVHLTDPLEDFVDVMKAIYEPFYFDNLSPNAELPTLLNFISGILRISTKYNLQMLREKCIGILRAKFPSTLAGCDALLSSGYQYVSSAIVRAIPLARESNVPEILPWAFYISTHIPANDLLKDPFLSWQDKALCLAGKDKLWRTQIEHTHQFVFEFTRSTACVGACRGGAPQLMTWQEAELLRVSPHPLDHYEKWNTLKVCPKCLSHAEWQHQAGRTKVWDMLPSIFHLGSWDDIHKDQNR</sequence>
<proteinExistence type="predicted"/>
<dbReference type="SUPFAM" id="SSF54695">
    <property type="entry name" value="POZ domain"/>
    <property type="match status" value="1"/>
</dbReference>
<dbReference type="InterPro" id="IPR011333">
    <property type="entry name" value="SKP1/BTB/POZ_sf"/>
</dbReference>